<proteinExistence type="predicted"/>
<gene>
    <name evidence="3" type="ORF">CAUS1442_LOCUS3059</name>
</gene>
<reference evidence="3" key="1">
    <citation type="submission" date="2021-01" db="EMBL/GenBank/DDBJ databases">
        <authorList>
            <person name="Corre E."/>
            <person name="Pelletier E."/>
            <person name="Niang G."/>
            <person name="Scheremetjew M."/>
            <person name="Finn R."/>
            <person name="Kale V."/>
            <person name="Holt S."/>
            <person name="Cochrane G."/>
            <person name="Meng A."/>
            <person name="Brown T."/>
            <person name="Cohen L."/>
        </authorList>
    </citation>
    <scope>NUCLEOTIDE SEQUENCE</scope>
    <source>
        <strain evidence="3">CCMP3328</strain>
    </source>
</reference>
<accession>A0A7R9WR45</accession>
<name>A0A7R9WR45_9STRA</name>
<organism evidence="3">
    <name type="scientific">Craspedostauros australis</name>
    <dbReference type="NCBI Taxonomy" id="1486917"/>
    <lineage>
        <taxon>Eukaryota</taxon>
        <taxon>Sar</taxon>
        <taxon>Stramenopiles</taxon>
        <taxon>Ochrophyta</taxon>
        <taxon>Bacillariophyta</taxon>
        <taxon>Bacillariophyceae</taxon>
        <taxon>Bacillariophycidae</taxon>
        <taxon>Naviculales</taxon>
        <taxon>Naviculaceae</taxon>
        <taxon>Craspedostauros</taxon>
    </lineage>
</organism>
<evidence type="ECO:0000313" key="3">
    <source>
        <dbReference type="EMBL" id="CAD8330960.1"/>
    </source>
</evidence>
<keyword evidence="2" id="KW-0472">Membrane</keyword>
<evidence type="ECO:0000256" key="1">
    <source>
        <dbReference type="SAM" id="MobiDB-lite"/>
    </source>
</evidence>
<evidence type="ECO:0000256" key="2">
    <source>
        <dbReference type="SAM" id="Phobius"/>
    </source>
</evidence>
<protein>
    <submittedName>
        <fullName evidence="3">Uncharacterized protein</fullName>
    </submittedName>
</protein>
<dbReference type="AlphaFoldDB" id="A0A7R9WR45"/>
<feature type="region of interest" description="Disordered" evidence="1">
    <location>
        <begin position="261"/>
        <end position="300"/>
    </location>
</feature>
<keyword evidence="2" id="KW-1133">Transmembrane helix</keyword>
<dbReference type="EMBL" id="HBEF01004955">
    <property type="protein sequence ID" value="CAD8330960.1"/>
    <property type="molecule type" value="Transcribed_RNA"/>
</dbReference>
<feature type="region of interest" description="Disordered" evidence="1">
    <location>
        <begin position="327"/>
        <end position="353"/>
    </location>
</feature>
<feature type="compositionally biased region" description="Basic and acidic residues" evidence="1">
    <location>
        <begin position="277"/>
        <end position="300"/>
    </location>
</feature>
<feature type="transmembrane region" description="Helical" evidence="2">
    <location>
        <begin position="362"/>
        <end position="381"/>
    </location>
</feature>
<keyword evidence="2" id="KW-0812">Transmembrane</keyword>
<sequence length="388" mass="41674">MQRPSLTFPTMKQKIANEASRSVKFIMTQGGSVIKRETIQFHDGSTFVEDSLLDAVQTRDVMHGHADAISDDFASPDIEQIANVVNVDIDDEYDLERNCDDHNVDNITSIGPCPDTAVAVAVAATSDGEASDGCVHGNDDTGASTDGACKSDRAGTDTAEAGSVPIVFASPWPVTMGQIVTDGNTFNHSLRNIPNLSDNGSAMILNEVTAISNELDACPMGVVISDPLCMDLMPQHQWYSPRCTDHVPIAHVFALVELQSDSSAASNPPERGPGQHGEPRLVHGCQDAHQKARQEDEHHPRHYEARVIPTLAAQSDVIDANLSTSTRASMKHDADGTGDTCQTSQSSLDSKKKSKGSRLNDIVICGAFTVVALITVALWVFSLRFLPE</sequence>